<evidence type="ECO:0000313" key="3">
    <source>
        <dbReference type="EMBL" id="RJT43518.1"/>
    </source>
</evidence>
<dbReference type="RefSeq" id="WP_120133175.1">
    <property type="nucleotide sequence ID" value="NZ_RAHH01000014.1"/>
</dbReference>
<proteinExistence type="predicted"/>
<feature type="domain" description="Antibacterial effector protein Tle3 C-terminal" evidence="1">
    <location>
        <begin position="693"/>
        <end position="771"/>
    </location>
</feature>
<feature type="domain" description="T6SS Tle3 phospholipase effector alpha/beta" evidence="2">
    <location>
        <begin position="164"/>
        <end position="522"/>
    </location>
</feature>
<dbReference type="Pfam" id="PF24322">
    <property type="entry name" value="Tle3"/>
    <property type="match status" value="1"/>
</dbReference>
<dbReference type="Pfam" id="PF13665">
    <property type="entry name" value="Tox-PAAR-like"/>
    <property type="match status" value="1"/>
</dbReference>
<dbReference type="InterPro" id="IPR056221">
    <property type="entry name" value="Tle3_ab_dom"/>
</dbReference>
<dbReference type="OrthoDB" id="8829067at2"/>
<evidence type="ECO:0000259" key="1">
    <source>
        <dbReference type="Pfam" id="PF11678"/>
    </source>
</evidence>
<accession>A0A419N7X5</accession>
<dbReference type="EMBL" id="RAHH01000014">
    <property type="protein sequence ID" value="RJT43518.1"/>
    <property type="molecule type" value="Genomic_DNA"/>
</dbReference>
<evidence type="ECO:0000313" key="4">
    <source>
        <dbReference type="Proteomes" id="UP000284908"/>
    </source>
</evidence>
<evidence type="ECO:0000259" key="2">
    <source>
        <dbReference type="Pfam" id="PF24322"/>
    </source>
</evidence>
<sequence>MITININGLTLCHKGSGGFTHNTLPDVCKTPPDAVPVPYENEAYSADLTNGTSSVFADGGNTIANFGSKFARSIYDESGSMGGVKSGTNKAEADWISHSFDVFFEGKPACRLTDKMFMNHRNTVNMAGLMQDPLPELADEIRVANVPATGDEAENKEDEKPNPMPCIVILIHGVNDVGEAYQNQETGIITGLKNRLSRTDLSAHDWKDYLAIPAKDPQKSSTAAGRSPVIPFYWGYKPVTHDDYVADQKRYRDEVNKLSKDPKLPYDAYQENDPKKMAAQGNDGHNSVKFQNDCFKNTLDENYAKNGGTFANATTNIPDMLGPGSNGTVVAAAGFATLYMNGGDFTHPIYHNPHRIYQFFAAQRLADLILQIRNEPNTAKDVINIVAHSQGTIITMLANMLVEQAGQKPANCTIFNHSPYSLESRFSENLQEGHHQTTEAREKTLKNFCKLMATQYKGGSYSGGEIKQFEELCVLGEADQNKWHSDPRFNRNNNGKVYNYFCPDDGTVSLQNIKGFGWRGIPHEIARDMPNLYQRVFYQHAVVGNKPDGKLFSMPAKKDGDYKTTPVMNASYDYEDVIVNGEELPETFIFKLMGEDNHPDNDPNNCDIPYSDNIDPDSPDQDISYSAKAGVTSRTNKENYSIEKNEYQDLAPGSVLNEEQLANESVLLKREVIYGVITGSREYRGKQLTWLKTREELEKEWLATDPVAYSQHSSIVMSEFSPSHAMAFDLAIGQCESFDFQDGKFWEALLHRADWRDPQNGYPAAKEYYQTGRLPTAETKYHMNKPDEVLPTGEFGVVNDYGPRLKPNIRTRREIDLGITHGDSASMITIIQWDMPKTLNDKELK</sequence>
<dbReference type="Proteomes" id="UP000284908">
    <property type="component" value="Unassembled WGS sequence"/>
</dbReference>
<gene>
    <name evidence="3" type="ORF">D6C13_13085</name>
</gene>
<keyword evidence="4" id="KW-1185">Reference proteome</keyword>
<name>A0A419N7X5_9GAMM</name>
<comment type="caution">
    <text evidence="3">The sequence shown here is derived from an EMBL/GenBank/DDBJ whole genome shotgun (WGS) entry which is preliminary data.</text>
</comment>
<dbReference type="AlphaFoldDB" id="A0A419N7X5"/>
<dbReference type="InterPro" id="IPR021692">
    <property type="entry name" value="Tle3_C"/>
</dbReference>
<protein>
    <submittedName>
        <fullName evidence="3">DUF4150 domain-containing protein</fullName>
    </submittedName>
</protein>
<dbReference type="Pfam" id="PF11678">
    <property type="entry name" value="Tle3_C"/>
    <property type="match status" value="1"/>
</dbReference>
<organism evidence="3 4">
    <name type="scientific">Rahnella woolbedingensis</name>
    <dbReference type="NCBI Taxonomy" id="1510574"/>
    <lineage>
        <taxon>Bacteria</taxon>
        <taxon>Pseudomonadati</taxon>
        <taxon>Pseudomonadota</taxon>
        <taxon>Gammaproteobacteria</taxon>
        <taxon>Enterobacterales</taxon>
        <taxon>Yersiniaceae</taxon>
        <taxon>Rahnella</taxon>
    </lineage>
</organism>
<reference evidence="3 4" key="1">
    <citation type="submission" date="2018-09" db="EMBL/GenBank/DDBJ databases">
        <authorList>
            <person name="Le Fleche-Mateos A."/>
        </authorList>
    </citation>
    <scope>NUCLEOTIDE SEQUENCE [LARGE SCALE GENOMIC DNA]</scope>
    <source>
        <strain evidence="3 4">DSM 27399</strain>
    </source>
</reference>